<dbReference type="GeneID" id="64189178"/>
<dbReference type="Proteomes" id="UP001226160">
    <property type="component" value="Unassembled WGS sequence"/>
</dbReference>
<keyword evidence="1" id="KW-0862">Zinc</keyword>
<evidence type="ECO:0000313" key="3">
    <source>
        <dbReference type="Proteomes" id="UP001226160"/>
    </source>
</evidence>
<dbReference type="PANTHER" id="PTHR12993">
    <property type="entry name" value="N-ACETYLGLUCOSAMINYL-PHOSPHATIDYLINOSITOL DE-N-ACETYLASE-RELATED"/>
    <property type="match status" value="1"/>
</dbReference>
<evidence type="ECO:0000256" key="1">
    <source>
        <dbReference type="ARBA" id="ARBA00022833"/>
    </source>
</evidence>
<evidence type="ECO:0000313" key="2">
    <source>
        <dbReference type="EMBL" id="MDK4325577.1"/>
    </source>
</evidence>
<dbReference type="Gene3D" id="3.40.50.10320">
    <property type="entry name" value="LmbE-like"/>
    <property type="match status" value="1"/>
</dbReference>
<accession>A0AAP4BYL4</accession>
<dbReference type="InterPro" id="IPR024078">
    <property type="entry name" value="LmbE-like_dom_sf"/>
</dbReference>
<dbReference type="EMBL" id="JASNVP010000003">
    <property type="protein sequence ID" value="MDK4325577.1"/>
    <property type="molecule type" value="Genomic_DNA"/>
</dbReference>
<name>A0AAP4BYL4_9CORY</name>
<dbReference type="RefSeq" id="WP_018119951.1">
    <property type="nucleotide sequence ID" value="NZ_CABIYR010000003.1"/>
</dbReference>
<gene>
    <name evidence="2" type="ORF">QPX54_03480</name>
</gene>
<proteinExistence type="predicted"/>
<dbReference type="GO" id="GO:0016811">
    <property type="term" value="F:hydrolase activity, acting on carbon-nitrogen (but not peptide) bonds, in linear amides"/>
    <property type="evidence" value="ECO:0007669"/>
    <property type="project" value="TreeGrafter"/>
</dbReference>
<comment type="caution">
    <text evidence="2">The sequence shown here is derived from an EMBL/GenBank/DDBJ whole genome shotgun (WGS) entry which is preliminary data.</text>
</comment>
<dbReference type="Pfam" id="PF02585">
    <property type="entry name" value="PIG-L"/>
    <property type="match status" value="1"/>
</dbReference>
<sequence>MKVLAVHAHPDDEAIWTGGALARFARQGAQVTVLTCTNGEEGEIIGRAEIVEDLAEFRLHELSDALDILRVRGQRINLRDSGMAGSESAKHPRALVNNVDSAATAVEKFLRAEQPDLVITYGPDGGYGHPDHIAAHDATHEALSRVHADGIDPEVWWTVLYRDGVVEGQKRFALPAGWQWPSQEYLFNGTDEITDVGLELSEAEVTAKREAMAAHATQVWLADGRASEVNPETVTTTHDDALAGVYALSNLYAYPITRTEHYQLPFGPGPIARAQEQHRWVNE</sequence>
<dbReference type="GO" id="GO:0016137">
    <property type="term" value="P:glycoside metabolic process"/>
    <property type="evidence" value="ECO:0007669"/>
    <property type="project" value="UniProtKB-ARBA"/>
</dbReference>
<dbReference type="PANTHER" id="PTHR12993:SF26">
    <property type="entry name" value="1D-MYO-INOSITOL 2-ACETAMIDO-2-DEOXY-ALPHA-D-GLUCOPYRANOSIDE DEACETYLASE"/>
    <property type="match status" value="1"/>
</dbReference>
<protein>
    <submittedName>
        <fullName evidence="2">PIG-L family deacetylase</fullName>
    </submittedName>
</protein>
<dbReference type="AlphaFoldDB" id="A0AAP4BYL4"/>
<organism evidence="2 3">
    <name type="scientific">Corynebacterium propinquum</name>
    <dbReference type="NCBI Taxonomy" id="43769"/>
    <lineage>
        <taxon>Bacteria</taxon>
        <taxon>Bacillati</taxon>
        <taxon>Actinomycetota</taxon>
        <taxon>Actinomycetes</taxon>
        <taxon>Mycobacteriales</taxon>
        <taxon>Corynebacteriaceae</taxon>
        <taxon>Corynebacterium</taxon>
    </lineage>
</organism>
<reference evidence="2" key="1">
    <citation type="submission" date="2023-05" db="EMBL/GenBank/DDBJ databases">
        <title>Metabolic capabilities are highly conserved among human nasal-associated Corynebacterium species in pangenomic analyses.</title>
        <authorList>
            <person name="Tran T.H."/>
            <person name="Roberts A.Q."/>
            <person name="Escapa I.F."/>
            <person name="Gao W."/>
            <person name="Conlan S."/>
            <person name="Kong H."/>
            <person name="Segre J.A."/>
            <person name="Kelly M.S."/>
            <person name="Lemon K.P."/>
        </authorList>
    </citation>
    <scope>NUCLEOTIDE SEQUENCE</scope>
    <source>
        <strain evidence="2">KPL2654</strain>
    </source>
</reference>
<dbReference type="InterPro" id="IPR003737">
    <property type="entry name" value="GlcNAc_PI_deacetylase-related"/>
</dbReference>
<dbReference type="SUPFAM" id="SSF102588">
    <property type="entry name" value="LmbE-like"/>
    <property type="match status" value="1"/>
</dbReference>